<dbReference type="GO" id="GO:0005829">
    <property type="term" value="C:cytosol"/>
    <property type="evidence" value="ECO:0007669"/>
    <property type="project" value="TreeGrafter"/>
</dbReference>
<dbReference type="InterPro" id="IPR036388">
    <property type="entry name" value="WH-like_DNA-bd_sf"/>
</dbReference>
<dbReference type="Proteomes" id="UP000193061">
    <property type="component" value="Unassembled WGS sequence"/>
</dbReference>
<keyword evidence="1" id="KW-0805">Transcription regulation</keyword>
<accession>A0A1X6Y7W1</accession>
<dbReference type="Pfam" id="PF13412">
    <property type="entry name" value="HTH_24"/>
    <property type="match status" value="1"/>
</dbReference>
<organism evidence="5 6">
    <name type="scientific">Roseovarius albus</name>
    <dbReference type="NCBI Taxonomy" id="1247867"/>
    <lineage>
        <taxon>Bacteria</taxon>
        <taxon>Pseudomonadati</taxon>
        <taxon>Pseudomonadota</taxon>
        <taxon>Alphaproteobacteria</taxon>
        <taxon>Rhodobacterales</taxon>
        <taxon>Roseobacteraceae</taxon>
        <taxon>Roseovarius</taxon>
    </lineage>
</organism>
<evidence type="ECO:0000256" key="2">
    <source>
        <dbReference type="ARBA" id="ARBA00023125"/>
    </source>
</evidence>
<evidence type="ECO:0000256" key="3">
    <source>
        <dbReference type="ARBA" id="ARBA00023163"/>
    </source>
</evidence>
<dbReference type="Gene3D" id="1.10.10.10">
    <property type="entry name" value="Winged helix-like DNA-binding domain superfamily/Winged helix DNA-binding domain"/>
    <property type="match status" value="1"/>
</dbReference>
<sequence length="153" mass="16747">MTNSSVDETDRRILSILQTEGRITNLELAERVGLSPTPCSRRVKRLEEDGVIMGYGARINPTSVGQSVSVMVQVRLSQQSPADIEAFMSAVHRLPEITECLLVTGNLDYVLKVQTADVEALRDFVLKELKAIPCVSETSTMLILDVAKSSNGL</sequence>
<dbReference type="PANTHER" id="PTHR30154:SF34">
    <property type="entry name" value="TRANSCRIPTIONAL REGULATOR AZLB"/>
    <property type="match status" value="1"/>
</dbReference>
<dbReference type="InterPro" id="IPR000485">
    <property type="entry name" value="AsnC-type_HTH_dom"/>
</dbReference>
<dbReference type="InterPro" id="IPR011008">
    <property type="entry name" value="Dimeric_a/b-barrel"/>
</dbReference>
<dbReference type="PROSITE" id="PS50956">
    <property type="entry name" value="HTH_ASNC_2"/>
    <property type="match status" value="1"/>
</dbReference>
<dbReference type="InterPro" id="IPR019888">
    <property type="entry name" value="Tscrpt_reg_AsnC-like"/>
</dbReference>
<dbReference type="InterPro" id="IPR019887">
    <property type="entry name" value="Tscrpt_reg_AsnC/Lrp_C"/>
</dbReference>
<dbReference type="PRINTS" id="PR00033">
    <property type="entry name" value="HTHASNC"/>
</dbReference>
<dbReference type="AlphaFoldDB" id="A0A1X6Y7W1"/>
<keyword evidence="3" id="KW-0804">Transcription</keyword>
<dbReference type="EMBL" id="FWFX01000001">
    <property type="protein sequence ID" value="SLN13009.1"/>
    <property type="molecule type" value="Genomic_DNA"/>
</dbReference>
<dbReference type="SMART" id="SM00344">
    <property type="entry name" value="HTH_ASNC"/>
    <property type="match status" value="1"/>
</dbReference>
<evidence type="ECO:0000259" key="4">
    <source>
        <dbReference type="PROSITE" id="PS50956"/>
    </source>
</evidence>
<dbReference type="GO" id="GO:0006355">
    <property type="term" value="P:regulation of DNA-templated transcription"/>
    <property type="evidence" value="ECO:0007669"/>
    <property type="project" value="UniProtKB-ARBA"/>
</dbReference>
<dbReference type="GO" id="GO:0043565">
    <property type="term" value="F:sequence-specific DNA binding"/>
    <property type="evidence" value="ECO:0007669"/>
    <property type="project" value="InterPro"/>
</dbReference>
<dbReference type="GO" id="GO:0043200">
    <property type="term" value="P:response to amino acid"/>
    <property type="evidence" value="ECO:0007669"/>
    <property type="project" value="TreeGrafter"/>
</dbReference>
<dbReference type="RefSeq" id="WP_085803711.1">
    <property type="nucleotide sequence ID" value="NZ_FWFX01000001.1"/>
</dbReference>
<dbReference type="InterPro" id="IPR036390">
    <property type="entry name" value="WH_DNA-bd_sf"/>
</dbReference>
<keyword evidence="6" id="KW-1185">Reference proteome</keyword>
<dbReference type="PANTHER" id="PTHR30154">
    <property type="entry name" value="LEUCINE-RESPONSIVE REGULATORY PROTEIN"/>
    <property type="match status" value="1"/>
</dbReference>
<dbReference type="Pfam" id="PF01037">
    <property type="entry name" value="AsnC_trans_reg"/>
    <property type="match status" value="1"/>
</dbReference>
<dbReference type="SUPFAM" id="SSF54909">
    <property type="entry name" value="Dimeric alpha+beta barrel"/>
    <property type="match status" value="1"/>
</dbReference>
<dbReference type="CDD" id="cd00090">
    <property type="entry name" value="HTH_ARSR"/>
    <property type="match status" value="1"/>
</dbReference>
<evidence type="ECO:0000256" key="1">
    <source>
        <dbReference type="ARBA" id="ARBA00023015"/>
    </source>
</evidence>
<name>A0A1X6Y7W1_9RHOB</name>
<feature type="domain" description="HTH asnC-type" evidence="4">
    <location>
        <begin position="6"/>
        <end position="67"/>
    </location>
</feature>
<dbReference type="SUPFAM" id="SSF46785">
    <property type="entry name" value="Winged helix' DNA-binding domain"/>
    <property type="match status" value="1"/>
</dbReference>
<gene>
    <name evidence="5" type="primary">lrp_1</name>
    <name evidence="5" type="ORF">ROA7450_00158</name>
</gene>
<dbReference type="InterPro" id="IPR011991">
    <property type="entry name" value="ArsR-like_HTH"/>
</dbReference>
<dbReference type="OrthoDB" id="9803143at2"/>
<keyword evidence="2" id="KW-0238">DNA-binding</keyword>
<protein>
    <submittedName>
        <fullName evidence="5">Leucine-responsive regulatory protein</fullName>
    </submittedName>
</protein>
<dbReference type="PROSITE" id="PS00519">
    <property type="entry name" value="HTH_ASNC_1"/>
    <property type="match status" value="1"/>
</dbReference>
<proteinExistence type="predicted"/>
<dbReference type="FunFam" id="1.10.10.10:FF:000186">
    <property type="entry name" value="AsnC family transcriptional regulator"/>
    <property type="match status" value="1"/>
</dbReference>
<reference evidence="5 6" key="1">
    <citation type="submission" date="2017-03" db="EMBL/GenBank/DDBJ databases">
        <authorList>
            <person name="Afonso C.L."/>
            <person name="Miller P.J."/>
            <person name="Scott M.A."/>
            <person name="Spackman E."/>
            <person name="Goraichik I."/>
            <person name="Dimitrov K.M."/>
            <person name="Suarez D.L."/>
            <person name="Swayne D.E."/>
        </authorList>
    </citation>
    <scope>NUCLEOTIDE SEQUENCE [LARGE SCALE GENOMIC DNA]</scope>
    <source>
        <strain evidence="5 6">CECT 7450</strain>
    </source>
</reference>
<dbReference type="InterPro" id="IPR019885">
    <property type="entry name" value="Tscrpt_reg_HTH_AsnC-type_CS"/>
</dbReference>
<dbReference type="Gene3D" id="3.30.70.920">
    <property type="match status" value="1"/>
</dbReference>
<evidence type="ECO:0000313" key="6">
    <source>
        <dbReference type="Proteomes" id="UP000193061"/>
    </source>
</evidence>
<evidence type="ECO:0000313" key="5">
    <source>
        <dbReference type="EMBL" id="SLN13009.1"/>
    </source>
</evidence>